<evidence type="ECO:0000313" key="2">
    <source>
        <dbReference type="Proteomes" id="UP000094285"/>
    </source>
</evidence>
<dbReference type="AlphaFoldDB" id="A0A1E4SHQ6"/>
<organism evidence="1 2">
    <name type="scientific">Suhomyces tanzawaensis NRRL Y-17324</name>
    <dbReference type="NCBI Taxonomy" id="984487"/>
    <lineage>
        <taxon>Eukaryota</taxon>
        <taxon>Fungi</taxon>
        <taxon>Dikarya</taxon>
        <taxon>Ascomycota</taxon>
        <taxon>Saccharomycotina</taxon>
        <taxon>Pichiomycetes</taxon>
        <taxon>Debaryomycetaceae</taxon>
        <taxon>Suhomyces</taxon>
    </lineage>
</organism>
<evidence type="ECO:0000313" key="1">
    <source>
        <dbReference type="EMBL" id="ODV79048.1"/>
    </source>
</evidence>
<protein>
    <submittedName>
        <fullName evidence="1">Uncharacterized protein</fullName>
    </submittedName>
</protein>
<dbReference type="GeneID" id="30985799"/>
<dbReference type="RefSeq" id="XP_020064170.1">
    <property type="nucleotide sequence ID" value="XM_020211663.1"/>
</dbReference>
<dbReference type="Proteomes" id="UP000094285">
    <property type="component" value="Unassembled WGS sequence"/>
</dbReference>
<dbReference type="EMBL" id="KV453912">
    <property type="protein sequence ID" value="ODV79048.1"/>
    <property type="molecule type" value="Genomic_DNA"/>
</dbReference>
<sequence>MSVKSCPDNTINKLGTYFSIPESNSYQVLIHPQNLAEWPAIKIRELHFKYSDFSSNYTL</sequence>
<gene>
    <name evidence="1" type="ORF">CANTADRAFT_90163</name>
</gene>
<keyword evidence="2" id="KW-1185">Reference proteome</keyword>
<accession>A0A1E4SHQ6</accession>
<reference evidence="2" key="1">
    <citation type="submission" date="2016-05" db="EMBL/GenBank/DDBJ databases">
        <title>Comparative genomics of biotechnologically important yeasts.</title>
        <authorList>
            <consortium name="DOE Joint Genome Institute"/>
            <person name="Riley R."/>
            <person name="Haridas S."/>
            <person name="Wolfe K.H."/>
            <person name="Lopes M.R."/>
            <person name="Hittinger C.T."/>
            <person name="Goker M."/>
            <person name="Salamov A."/>
            <person name="Wisecaver J."/>
            <person name="Long T.M."/>
            <person name="Aerts A.L."/>
            <person name="Barry K."/>
            <person name="Choi C."/>
            <person name="Clum A."/>
            <person name="Coughlan A.Y."/>
            <person name="Deshpande S."/>
            <person name="Douglass A.P."/>
            <person name="Hanson S.J."/>
            <person name="Klenk H.-P."/>
            <person name="Labutti K."/>
            <person name="Lapidus A."/>
            <person name="Lindquist E."/>
            <person name="Lipzen A."/>
            <person name="Meier-Kolthoff J.P."/>
            <person name="Ohm R.A."/>
            <person name="Otillar R.P."/>
            <person name="Pangilinan J."/>
            <person name="Peng Y."/>
            <person name="Rokas A."/>
            <person name="Rosa C.A."/>
            <person name="Scheuner C."/>
            <person name="Sibirny A.A."/>
            <person name="Slot J.C."/>
            <person name="Stielow J.B."/>
            <person name="Sun H."/>
            <person name="Kurtzman C.P."/>
            <person name="Blackwell M."/>
            <person name="Grigoriev I.V."/>
            <person name="Jeffries T.W."/>
        </authorList>
    </citation>
    <scope>NUCLEOTIDE SEQUENCE [LARGE SCALE GENOMIC DNA]</scope>
    <source>
        <strain evidence="2">NRRL Y-17324</strain>
    </source>
</reference>
<proteinExistence type="predicted"/>
<name>A0A1E4SHQ6_9ASCO</name>